<evidence type="ECO:0000313" key="1">
    <source>
        <dbReference type="EMBL" id="AES89497.1"/>
    </source>
</evidence>
<proteinExistence type="predicted"/>
<reference evidence="1 3" key="1">
    <citation type="journal article" date="2011" name="Nature">
        <title>The Medicago genome provides insight into the evolution of rhizobial symbioses.</title>
        <authorList>
            <person name="Young N.D."/>
            <person name="Debelle F."/>
            <person name="Oldroyd G.E."/>
            <person name="Geurts R."/>
            <person name="Cannon S.B."/>
            <person name="Udvardi M.K."/>
            <person name="Benedito V.A."/>
            <person name="Mayer K.F."/>
            <person name="Gouzy J."/>
            <person name="Schoof H."/>
            <person name="Van de Peer Y."/>
            <person name="Proost S."/>
            <person name="Cook D.R."/>
            <person name="Meyers B.C."/>
            <person name="Spannagl M."/>
            <person name="Cheung F."/>
            <person name="De Mita S."/>
            <person name="Krishnakumar V."/>
            <person name="Gundlach H."/>
            <person name="Zhou S."/>
            <person name="Mudge J."/>
            <person name="Bharti A.K."/>
            <person name="Murray J.D."/>
            <person name="Naoumkina M.A."/>
            <person name="Rosen B."/>
            <person name="Silverstein K.A."/>
            <person name="Tang H."/>
            <person name="Rombauts S."/>
            <person name="Zhao P.X."/>
            <person name="Zhou P."/>
            <person name="Barbe V."/>
            <person name="Bardou P."/>
            <person name="Bechner M."/>
            <person name="Bellec A."/>
            <person name="Berger A."/>
            <person name="Berges H."/>
            <person name="Bidwell S."/>
            <person name="Bisseling T."/>
            <person name="Choisne N."/>
            <person name="Couloux A."/>
            <person name="Denny R."/>
            <person name="Deshpande S."/>
            <person name="Dai X."/>
            <person name="Doyle J.J."/>
            <person name="Dudez A.M."/>
            <person name="Farmer A.D."/>
            <person name="Fouteau S."/>
            <person name="Franken C."/>
            <person name="Gibelin C."/>
            <person name="Gish J."/>
            <person name="Goldstein S."/>
            <person name="Gonzalez A.J."/>
            <person name="Green P.J."/>
            <person name="Hallab A."/>
            <person name="Hartog M."/>
            <person name="Hua A."/>
            <person name="Humphray S.J."/>
            <person name="Jeong D.H."/>
            <person name="Jing Y."/>
            <person name="Jocker A."/>
            <person name="Kenton S.M."/>
            <person name="Kim D.J."/>
            <person name="Klee K."/>
            <person name="Lai H."/>
            <person name="Lang C."/>
            <person name="Lin S."/>
            <person name="Macmil S.L."/>
            <person name="Magdelenat G."/>
            <person name="Matthews L."/>
            <person name="McCorrison J."/>
            <person name="Monaghan E.L."/>
            <person name="Mun J.H."/>
            <person name="Najar F.Z."/>
            <person name="Nicholson C."/>
            <person name="Noirot C."/>
            <person name="O'Bleness M."/>
            <person name="Paule C.R."/>
            <person name="Poulain J."/>
            <person name="Prion F."/>
            <person name="Qin B."/>
            <person name="Qu C."/>
            <person name="Retzel E.F."/>
            <person name="Riddle C."/>
            <person name="Sallet E."/>
            <person name="Samain S."/>
            <person name="Samson N."/>
            <person name="Sanders I."/>
            <person name="Saurat O."/>
            <person name="Scarpelli C."/>
            <person name="Schiex T."/>
            <person name="Segurens B."/>
            <person name="Severin A.J."/>
            <person name="Sherrier D.J."/>
            <person name="Shi R."/>
            <person name="Sims S."/>
            <person name="Singer S.R."/>
            <person name="Sinharoy S."/>
            <person name="Sterck L."/>
            <person name="Viollet A."/>
            <person name="Wang B.B."/>
            <person name="Wang K."/>
            <person name="Wang M."/>
            <person name="Wang X."/>
            <person name="Warfsmann J."/>
            <person name="Weissenbach J."/>
            <person name="White D.D."/>
            <person name="White J.D."/>
            <person name="Wiley G.B."/>
            <person name="Wincker P."/>
            <person name="Xing Y."/>
            <person name="Yang L."/>
            <person name="Yao Z."/>
            <person name="Ying F."/>
            <person name="Zhai J."/>
            <person name="Zhou L."/>
            <person name="Zuber A."/>
            <person name="Denarie J."/>
            <person name="Dixon R.A."/>
            <person name="May G.D."/>
            <person name="Schwartz D.C."/>
            <person name="Rogers J."/>
            <person name="Quetier F."/>
            <person name="Town C.D."/>
            <person name="Roe B.A."/>
        </authorList>
    </citation>
    <scope>NUCLEOTIDE SEQUENCE [LARGE SCALE GENOMIC DNA]</scope>
    <source>
        <strain evidence="1">A17</strain>
        <strain evidence="2 3">cv. Jemalong A17</strain>
    </source>
</reference>
<gene>
    <name evidence="1" type="ordered locus">MTR_4g076130</name>
</gene>
<evidence type="ECO:0000313" key="3">
    <source>
        <dbReference type="Proteomes" id="UP000002051"/>
    </source>
</evidence>
<accession>G7JQJ5</accession>
<keyword evidence="3" id="KW-1185">Reference proteome</keyword>
<evidence type="ECO:0000313" key="2">
    <source>
        <dbReference type="EnsemblPlants" id="AES89497"/>
    </source>
</evidence>
<dbReference type="EnsemblPlants" id="AES89497">
    <property type="protein sequence ID" value="AES89497"/>
    <property type="gene ID" value="MTR_4g076130"/>
</dbReference>
<dbReference type="PANTHER" id="PTHR36617">
    <property type="entry name" value="PROTEIN, PUTATIVE-RELATED"/>
    <property type="match status" value="1"/>
</dbReference>
<reference evidence="2" key="3">
    <citation type="submission" date="2015-04" db="UniProtKB">
        <authorList>
            <consortium name="EnsemblPlants"/>
        </authorList>
    </citation>
    <scope>IDENTIFICATION</scope>
    <source>
        <strain evidence="2">cv. Jemalong A17</strain>
    </source>
</reference>
<dbReference type="EMBL" id="CM001220">
    <property type="protein sequence ID" value="AES89497.1"/>
    <property type="molecule type" value="Genomic_DNA"/>
</dbReference>
<organism evidence="1 3">
    <name type="scientific">Medicago truncatula</name>
    <name type="common">Barrel medic</name>
    <name type="synonym">Medicago tribuloides</name>
    <dbReference type="NCBI Taxonomy" id="3880"/>
    <lineage>
        <taxon>Eukaryota</taxon>
        <taxon>Viridiplantae</taxon>
        <taxon>Streptophyta</taxon>
        <taxon>Embryophyta</taxon>
        <taxon>Tracheophyta</taxon>
        <taxon>Spermatophyta</taxon>
        <taxon>Magnoliopsida</taxon>
        <taxon>eudicotyledons</taxon>
        <taxon>Gunneridae</taxon>
        <taxon>Pentapetalae</taxon>
        <taxon>rosids</taxon>
        <taxon>fabids</taxon>
        <taxon>Fabales</taxon>
        <taxon>Fabaceae</taxon>
        <taxon>Papilionoideae</taxon>
        <taxon>50 kb inversion clade</taxon>
        <taxon>NPAAA clade</taxon>
        <taxon>Hologalegina</taxon>
        <taxon>IRL clade</taxon>
        <taxon>Trifolieae</taxon>
        <taxon>Medicago</taxon>
    </lineage>
</organism>
<dbReference type="PANTHER" id="PTHR36617:SF5">
    <property type="entry name" value="OS05G0421675 PROTEIN"/>
    <property type="match status" value="1"/>
</dbReference>
<dbReference type="Proteomes" id="UP000002051">
    <property type="component" value="Chromosome 4"/>
</dbReference>
<protein>
    <submittedName>
        <fullName evidence="1 2">Uncharacterized protein</fullName>
    </submittedName>
</protein>
<dbReference type="AlphaFoldDB" id="G7JQJ5"/>
<dbReference type="HOGENOM" id="CLU_098095_0_1_1"/>
<sequence>MVVDREGLWFRVLSARYGGVEGRLQPCGREGSVWWKDIASIRDGSSSMLGSWFLDSLRLRLGNGVDTLLWLDRWVSDVPFCEKFRRLYDLSDNKLANVAQMFQWGWDVGGEAWKWRRRLWVWEEELLKECRLFLLTVTLQVDYADTWRWTPDIANGYTTSGAYRLLTNTTQVNVHSGGS</sequence>
<reference evidence="1 3" key="2">
    <citation type="journal article" date="2014" name="BMC Genomics">
        <title>An improved genome release (version Mt4.0) for the model legume Medicago truncatula.</title>
        <authorList>
            <person name="Tang H."/>
            <person name="Krishnakumar V."/>
            <person name="Bidwell S."/>
            <person name="Rosen B."/>
            <person name="Chan A."/>
            <person name="Zhou S."/>
            <person name="Gentzbittel L."/>
            <person name="Childs K.L."/>
            <person name="Yandell M."/>
            <person name="Gundlach H."/>
            <person name="Mayer K.F."/>
            <person name="Schwartz D.C."/>
            <person name="Town C.D."/>
        </authorList>
    </citation>
    <scope>GENOME REANNOTATION</scope>
    <source>
        <strain evidence="2 3">cv. Jemalong A17</strain>
    </source>
</reference>
<name>G7JQJ5_MEDTR</name>
<dbReference type="PaxDb" id="3880-AES89497"/>